<reference evidence="1 2" key="1">
    <citation type="journal article" date="2014" name="ISME J.">
        <title>Ecophysiology of Thioploca ingrica as revealed by the complete genome sequence supplemented with proteomic evidence.</title>
        <authorList>
            <person name="Kojima H."/>
            <person name="Ogura Y."/>
            <person name="Yamamoto N."/>
            <person name="Togashi T."/>
            <person name="Mori H."/>
            <person name="Watanabe T."/>
            <person name="Nemoto F."/>
            <person name="Kurokawa K."/>
            <person name="Hayashi T."/>
            <person name="Fukui M."/>
        </authorList>
    </citation>
    <scope>NUCLEOTIDE SEQUENCE [LARGE SCALE GENOMIC DNA]</scope>
</reference>
<dbReference type="STRING" id="40754.THII_2607"/>
<dbReference type="Gene3D" id="3.90.79.10">
    <property type="entry name" value="Nucleoside Triphosphate Pyrophosphohydrolase"/>
    <property type="match status" value="1"/>
</dbReference>
<name>A0A090AHW0_9GAMM</name>
<evidence type="ECO:0000313" key="1">
    <source>
        <dbReference type="EMBL" id="BAP56904.1"/>
    </source>
</evidence>
<dbReference type="Gene3D" id="3.40.50.450">
    <property type="match status" value="1"/>
</dbReference>
<dbReference type="AlphaFoldDB" id="A0A090AHW0"/>
<dbReference type="SUPFAM" id="SSF55811">
    <property type="entry name" value="Nudix"/>
    <property type="match status" value="1"/>
</dbReference>
<sequence>MITEVYAYEIAPSSYQASLFLVGPTPRTDDAQSWRPQALQLLSQYIDNNIDLVVFIPEPRNGVYSSNYLDQVEWETQHLEMADALLAWVPRDMKTSLKGLTTNIEFGRYVESGKLFYGRPDQADNVRYLDWMYHQVTKRQAADTLAQLVGEVITYLQQLLSECDKPIREAGERYVPLNIWSTPPFQNWYRSQQPIGNRLVSAKLLWTFVIHKVNLTFAYALHVDMWIAAENRIKSNEFIISRPDISVVVPYWKHPTDPLASEVILIKEFRSPGRTKDGFVHELPGGSSFKKGEPLQIASDELHEETNLKISAERFRYLGSKQLAATWSTHFADVYAIELEQYEMEQIKQVIASGKTFGVQEDTEKTYIEVHPVKEIGQYVDWSMEGIIYHAIFNNE</sequence>
<keyword evidence="2" id="KW-1185">Reference proteome</keyword>
<dbReference type="EMBL" id="AP014633">
    <property type="protein sequence ID" value="BAP56904.1"/>
    <property type="molecule type" value="Genomic_DNA"/>
</dbReference>
<keyword evidence="1" id="KW-0378">Hydrolase</keyword>
<dbReference type="InterPro" id="IPR015797">
    <property type="entry name" value="NUDIX_hydrolase-like_dom_sf"/>
</dbReference>
<dbReference type="Proteomes" id="UP000031623">
    <property type="component" value="Chromosome"/>
</dbReference>
<proteinExistence type="predicted"/>
<accession>A0A090AHW0</accession>
<organism evidence="1 2">
    <name type="scientific">Thioploca ingrica</name>
    <dbReference type="NCBI Taxonomy" id="40754"/>
    <lineage>
        <taxon>Bacteria</taxon>
        <taxon>Pseudomonadati</taxon>
        <taxon>Pseudomonadota</taxon>
        <taxon>Gammaproteobacteria</taxon>
        <taxon>Thiotrichales</taxon>
        <taxon>Thiotrichaceae</taxon>
        <taxon>Thioploca</taxon>
    </lineage>
</organism>
<dbReference type="KEGG" id="tig:THII_2607"/>
<protein>
    <submittedName>
        <fullName evidence="1">NUDIX hydrolase</fullName>
    </submittedName>
</protein>
<dbReference type="OrthoDB" id="275473at2"/>
<dbReference type="Pfam" id="PF15891">
    <property type="entry name" value="Nuc_deoxyri_tr2"/>
    <property type="match status" value="1"/>
</dbReference>
<dbReference type="InterPro" id="IPR039470">
    <property type="entry name" value="Nuc_deoxyri_tr2"/>
</dbReference>
<evidence type="ECO:0000313" key="2">
    <source>
        <dbReference type="Proteomes" id="UP000031623"/>
    </source>
</evidence>
<gene>
    <name evidence="1" type="ORF">THII_2607</name>
</gene>
<dbReference type="HOGENOM" id="CLU_731447_0_0_6"/>
<dbReference type="GO" id="GO:0016787">
    <property type="term" value="F:hydrolase activity"/>
    <property type="evidence" value="ECO:0007669"/>
    <property type="project" value="UniProtKB-KW"/>
</dbReference>